<dbReference type="Gene3D" id="3.40.50.10300">
    <property type="entry name" value="CoaB-like"/>
    <property type="match status" value="1"/>
</dbReference>
<evidence type="ECO:0000259" key="4">
    <source>
        <dbReference type="Pfam" id="PF04127"/>
    </source>
</evidence>
<dbReference type="Gene3D" id="3.40.50.1950">
    <property type="entry name" value="Flavin prenyltransferase-like"/>
    <property type="match status" value="1"/>
</dbReference>
<dbReference type="InterPro" id="IPR003382">
    <property type="entry name" value="Flavoprotein"/>
</dbReference>
<keyword evidence="1" id="KW-0210">Decarboxylase</keyword>
<name>X1FSW2_9ZZZZ</name>
<feature type="non-terminal residue" evidence="5">
    <location>
        <position position="294"/>
    </location>
</feature>
<dbReference type="PANTHER" id="PTHR14359">
    <property type="entry name" value="HOMO-OLIGOMERIC FLAVIN CONTAINING CYS DECARBOXYLASE FAMILY"/>
    <property type="match status" value="1"/>
</dbReference>
<organism evidence="5">
    <name type="scientific">marine sediment metagenome</name>
    <dbReference type="NCBI Taxonomy" id="412755"/>
    <lineage>
        <taxon>unclassified sequences</taxon>
        <taxon>metagenomes</taxon>
        <taxon>ecological metagenomes</taxon>
    </lineage>
</organism>
<dbReference type="SUPFAM" id="SSF102645">
    <property type="entry name" value="CoaB-like"/>
    <property type="match status" value="1"/>
</dbReference>
<dbReference type="SUPFAM" id="SSF52507">
    <property type="entry name" value="Homo-oligomeric flavin-containing Cys decarboxylases, HFCD"/>
    <property type="match status" value="1"/>
</dbReference>
<dbReference type="AlphaFoldDB" id="X1FSW2"/>
<feature type="domain" description="Flavoprotein" evidence="3">
    <location>
        <begin position="4"/>
        <end position="109"/>
    </location>
</feature>
<comment type="caution">
    <text evidence="5">The sequence shown here is derived from an EMBL/GenBank/DDBJ whole genome shotgun (WGS) entry which is preliminary data.</text>
</comment>
<evidence type="ECO:0000259" key="3">
    <source>
        <dbReference type="Pfam" id="PF02441"/>
    </source>
</evidence>
<dbReference type="PANTHER" id="PTHR14359:SF6">
    <property type="entry name" value="PHOSPHOPANTOTHENOYLCYSTEINE DECARBOXYLASE"/>
    <property type="match status" value="1"/>
</dbReference>
<reference evidence="5" key="1">
    <citation type="journal article" date="2014" name="Front. Microbiol.">
        <title>High frequency of phylogenetically diverse reductive dehalogenase-homologous genes in deep subseafloor sedimentary metagenomes.</title>
        <authorList>
            <person name="Kawai M."/>
            <person name="Futagami T."/>
            <person name="Toyoda A."/>
            <person name="Takaki Y."/>
            <person name="Nishi S."/>
            <person name="Hori S."/>
            <person name="Arai W."/>
            <person name="Tsubouchi T."/>
            <person name="Morono Y."/>
            <person name="Uchiyama I."/>
            <person name="Ito T."/>
            <person name="Fujiyama A."/>
            <person name="Inagaki F."/>
            <person name="Takami H."/>
        </authorList>
    </citation>
    <scope>NUCLEOTIDE SEQUENCE</scope>
    <source>
        <strain evidence="5">Expedition CK06-06</strain>
    </source>
</reference>
<proteinExistence type="predicted"/>
<dbReference type="GO" id="GO:0004633">
    <property type="term" value="F:phosphopantothenoylcysteine decarboxylase activity"/>
    <property type="evidence" value="ECO:0007669"/>
    <property type="project" value="InterPro"/>
</dbReference>
<dbReference type="GO" id="GO:0015941">
    <property type="term" value="P:pantothenate catabolic process"/>
    <property type="evidence" value="ECO:0007669"/>
    <property type="project" value="InterPro"/>
</dbReference>
<dbReference type="NCBIfam" id="TIGR00521">
    <property type="entry name" value="coaBC_dfp"/>
    <property type="match status" value="1"/>
</dbReference>
<feature type="domain" description="DNA/pantothenate metabolism flavoprotein C-terminal" evidence="4">
    <location>
        <begin position="118"/>
        <end position="294"/>
    </location>
</feature>
<dbReference type="InterPro" id="IPR035929">
    <property type="entry name" value="CoaB-like_sf"/>
</dbReference>
<sequence length="294" mass="30835">ELNVTHIALARAADVVAIAPATANVIAKLAAGIADDVLCCTVLATNAPVVIAPAMDANMYENPVTQENVSRLKKRGFVFVGPKFGKLVSGVEGLGRFANTGEIIGVISQVLGSGGSFADRHIVVTAGGTQEFIDPVRIITNRSSGKMGYALAEAARDRGAKVTLITGPTLLTRSVGVEAIDVCTAEEMFQAVRSAISGADVLVMAAAVADYRPRTKAKEKIKKEGAGLTLELERTPDILSEVKGDFIRVGFAAESENLVENATQKLRRKNLDLIVANDVTAKGSGFGVDSNRVT</sequence>
<dbReference type="InterPro" id="IPR036551">
    <property type="entry name" value="Flavin_trans-like"/>
</dbReference>
<dbReference type="GO" id="GO:0010181">
    <property type="term" value="F:FMN binding"/>
    <property type="evidence" value="ECO:0007669"/>
    <property type="project" value="InterPro"/>
</dbReference>
<evidence type="ECO:0000256" key="2">
    <source>
        <dbReference type="ARBA" id="ARBA00023239"/>
    </source>
</evidence>
<protein>
    <recommendedName>
        <fullName evidence="6">DNA/pantothenate metabolism flavoprotein C-terminal domain-containing protein</fullName>
    </recommendedName>
</protein>
<dbReference type="GO" id="GO:0015937">
    <property type="term" value="P:coenzyme A biosynthetic process"/>
    <property type="evidence" value="ECO:0007669"/>
    <property type="project" value="InterPro"/>
</dbReference>
<feature type="non-terminal residue" evidence="5">
    <location>
        <position position="1"/>
    </location>
</feature>
<dbReference type="Pfam" id="PF04127">
    <property type="entry name" value="DFP"/>
    <property type="match status" value="1"/>
</dbReference>
<keyword evidence="2" id="KW-0456">Lyase</keyword>
<dbReference type="InterPro" id="IPR007085">
    <property type="entry name" value="DNA/pantothenate-metab_flavo_C"/>
</dbReference>
<accession>X1FSW2</accession>
<gene>
    <name evidence="5" type="ORF">S03H2_07454</name>
</gene>
<dbReference type="Pfam" id="PF02441">
    <property type="entry name" value="Flavoprotein"/>
    <property type="match status" value="1"/>
</dbReference>
<dbReference type="InterPro" id="IPR005252">
    <property type="entry name" value="CoaBC"/>
</dbReference>
<dbReference type="GO" id="GO:0004632">
    <property type="term" value="F:phosphopantothenate--cysteine ligase activity"/>
    <property type="evidence" value="ECO:0007669"/>
    <property type="project" value="InterPro"/>
</dbReference>
<dbReference type="GO" id="GO:0071513">
    <property type="term" value="C:phosphopantothenoylcysteine decarboxylase complex"/>
    <property type="evidence" value="ECO:0007669"/>
    <property type="project" value="TreeGrafter"/>
</dbReference>
<evidence type="ECO:0000313" key="5">
    <source>
        <dbReference type="EMBL" id="GAH23858.1"/>
    </source>
</evidence>
<dbReference type="EMBL" id="BARU01003444">
    <property type="protein sequence ID" value="GAH23858.1"/>
    <property type="molecule type" value="Genomic_DNA"/>
</dbReference>
<evidence type="ECO:0000256" key="1">
    <source>
        <dbReference type="ARBA" id="ARBA00022793"/>
    </source>
</evidence>
<evidence type="ECO:0008006" key="6">
    <source>
        <dbReference type="Google" id="ProtNLM"/>
    </source>
</evidence>